<gene>
    <name evidence="7" type="ORF">GKG38_01335</name>
</gene>
<evidence type="ECO:0000313" key="7">
    <source>
        <dbReference type="EMBL" id="MSA93732.1"/>
    </source>
</evidence>
<keyword evidence="3 6" id="KW-0812">Transmembrane</keyword>
<feature type="transmembrane region" description="Helical" evidence="6">
    <location>
        <begin position="399"/>
        <end position="421"/>
    </location>
</feature>
<dbReference type="PANTHER" id="PTHR30250">
    <property type="entry name" value="PST FAMILY PREDICTED COLANIC ACID TRANSPORTER"/>
    <property type="match status" value="1"/>
</dbReference>
<keyword evidence="2" id="KW-1003">Cell membrane</keyword>
<comment type="caution">
    <text evidence="7">The sequence shown here is derived from an EMBL/GenBank/DDBJ whole genome shotgun (WGS) entry which is preliminary data.</text>
</comment>
<feature type="transmembrane region" description="Helical" evidence="6">
    <location>
        <begin position="21"/>
        <end position="43"/>
    </location>
</feature>
<dbReference type="EMBL" id="WKZA01000003">
    <property type="protein sequence ID" value="MSA93732.1"/>
    <property type="molecule type" value="Genomic_DNA"/>
</dbReference>
<feature type="transmembrane region" description="Helical" evidence="6">
    <location>
        <begin position="268"/>
        <end position="290"/>
    </location>
</feature>
<dbReference type="InterPro" id="IPR050833">
    <property type="entry name" value="Poly_Biosynth_Transport"/>
</dbReference>
<evidence type="ECO:0000256" key="1">
    <source>
        <dbReference type="ARBA" id="ARBA00004651"/>
    </source>
</evidence>
<feature type="transmembrane region" description="Helical" evidence="6">
    <location>
        <begin position="104"/>
        <end position="123"/>
    </location>
</feature>
<evidence type="ECO:0000313" key="8">
    <source>
        <dbReference type="Proteomes" id="UP000462865"/>
    </source>
</evidence>
<organism evidence="7 8">
    <name type="scientific">Gordonibacter urolithinfaciens</name>
    <dbReference type="NCBI Taxonomy" id="1335613"/>
    <lineage>
        <taxon>Bacteria</taxon>
        <taxon>Bacillati</taxon>
        <taxon>Actinomycetota</taxon>
        <taxon>Coriobacteriia</taxon>
        <taxon>Eggerthellales</taxon>
        <taxon>Eggerthellaceae</taxon>
        <taxon>Gordonibacter</taxon>
    </lineage>
</organism>
<evidence type="ECO:0000256" key="2">
    <source>
        <dbReference type="ARBA" id="ARBA00022475"/>
    </source>
</evidence>
<evidence type="ECO:0000256" key="6">
    <source>
        <dbReference type="SAM" id="Phobius"/>
    </source>
</evidence>
<dbReference type="AlphaFoldDB" id="A0A7K0I8J1"/>
<dbReference type="RefSeq" id="WP_123649859.1">
    <property type="nucleotide sequence ID" value="NZ_JAJCHO010000005.1"/>
</dbReference>
<feature type="transmembrane region" description="Helical" evidence="6">
    <location>
        <begin position="238"/>
        <end position="256"/>
    </location>
</feature>
<evidence type="ECO:0008006" key="9">
    <source>
        <dbReference type="Google" id="ProtNLM"/>
    </source>
</evidence>
<dbReference type="PANTHER" id="PTHR30250:SF11">
    <property type="entry name" value="O-ANTIGEN TRANSPORTER-RELATED"/>
    <property type="match status" value="1"/>
</dbReference>
<keyword evidence="5 6" id="KW-0472">Membrane</keyword>
<sequence>MTARRSSRGIIERLTTPTESSSVMTNLSLAFFAQGSTLVVSIAMSLVVPKLLGLESYSYWQTFLLYAGFVGLTLFGVNDGLYLRLGGSVYGSIDRKLLKGEYGLIFAAQFFIAGIFIVFILTQDIRGDLLIIGIGVCFYCLSANSFSLFGYTLQAVNLTHLYSIASLINKIVFVAALVVLFGTGYESYAVLITVYVLSQVVASLYMLYCLRDLFKVGACDLRSSVSLVIKDIESGIKVMVAFYASSLIVGFARIMVELNWSIEEFGLLSFALSTVSFVLAFIGQISMVMFPVLRRMGGDEQKQRFFQIRNALVVILPLVYVVYPLGAFFLTWWLPDFSDALLYLGIAMPICVFDGKFNLLCSTYLKVLRDERYLLLLNVAAMVVGIALSLIAVHVFKSIIFVAMGVVASIVFRSVSAELFLARRRLGLRVGRYLASEVCLAIVFITIQLLNIEAMGLPLVWCAYLLYLFFNRGCLRDVFRLMGRKTQK</sequence>
<protein>
    <recommendedName>
        <fullName evidence="9">Oligosaccharide flippase family protein</fullName>
    </recommendedName>
</protein>
<evidence type="ECO:0000256" key="5">
    <source>
        <dbReference type="ARBA" id="ARBA00023136"/>
    </source>
</evidence>
<dbReference type="GO" id="GO:0005886">
    <property type="term" value="C:plasma membrane"/>
    <property type="evidence" value="ECO:0007669"/>
    <property type="project" value="UniProtKB-SubCell"/>
</dbReference>
<feature type="transmembrane region" description="Helical" evidence="6">
    <location>
        <begin position="433"/>
        <end position="450"/>
    </location>
</feature>
<name>A0A7K0I8J1_9ACTN</name>
<feature type="transmembrane region" description="Helical" evidence="6">
    <location>
        <begin position="129"/>
        <end position="149"/>
    </location>
</feature>
<feature type="transmembrane region" description="Helical" evidence="6">
    <location>
        <begin position="311"/>
        <end position="334"/>
    </location>
</feature>
<evidence type="ECO:0000256" key="3">
    <source>
        <dbReference type="ARBA" id="ARBA00022692"/>
    </source>
</evidence>
<feature type="transmembrane region" description="Helical" evidence="6">
    <location>
        <begin position="340"/>
        <end position="361"/>
    </location>
</feature>
<feature type="transmembrane region" description="Helical" evidence="6">
    <location>
        <begin position="373"/>
        <end position="393"/>
    </location>
</feature>
<dbReference type="Proteomes" id="UP000462865">
    <property type="component" value="Unassembled WGS sequence"/>
</dbReference>
<comment type="subcellular location">
    <subcellularLocation>
        <location evidence="1">Cell membrane</location>
        <topology evidence="1">Multi-pass membrane protein</topology>
    </subcellularLocation>
</comment>
<feature type="transmembrane region" description="Helical" evidence="6">
    <location>
        <begin position="63"/>
        <end position="83"/>
    </location>
</feature>
<feature type="transmembrane region" description="Helical" evidence="6">
    <location>
        <begin position="161"/>
        <end position="182"/>
    </location>
</feature>
<feature type="transmembrane region" description="Helical" evidence="6">
    <location>
        <begin position="188"/>
        <end position="208"/>
    </location>
</feature>
<feature type="transmembrane region" description="Helical" evidence="6">
    <location>
        <begin position="456"/>
        <end position="475"/>
    </location>
</feature>
<reference evidence="7 8" key="1">
    <citation type="journal article" date="2019" name="Nat. Med.">
        <title>A library of human gut bacterial isolates paired with longitudinal multiomics data enables mechanistic microbiome research.</title>
        <authorList>
            <person name="Poyet M."/>
            <person name="Groussin M."/>
            <person name="Gibbons S.M."/>
            <person name="Avila-Pacheco J."/>
            <person name="Jiang X."/>
            <person name="Kearney S.M."/>
            <person name="Perrotta A.R."/>
            <person name="Berdy B."/>
            <person name="Zhao S."/>
            <person name="Lieberman T.D."/>
            <person name="Swanson P.K."/>
            <person name="Smith M."/>
            <person name="Roesemann S."/>
            <person name="Alexander J.E."/>
            <person name="Rich S.A."/>
            <person name="Livny J."/>
            <person name="Vlamakis H."/>
            <person name="Clish C."/>
            <person name="Bullock K."/>
            <person name="Deik A."/>
            <person name="Scott J."/>
            <person name="Pierce K.A."/>
            <person name="Xavier R.J."/>
            <person name="Alm E.J."/>
        </authorList>
    </citation>
    <scope>NUCLEOTIDE SEQUENCE [LARGE SCALE GENOMIC DNA]</scope>
    <source>
        <strain evidence="7 8">BIOML-A1</strain>
    </source>
</reference>
<evidence type="ECO:0000256" key="4">
    <source>
        <dbReference type="ARBA" id="ARBA00022989"/>
    </source>
</evidence>
<proteinExistence type="predicted"/>
<accession>A0A7K0I8J1</accession>
<keyword evidence="4 6" id="KW-1133">Transmembrane helix</keyword>